<reference evidence="2 3" key="1">
    <citation type="journal article" date="2014" name="Mol. Plant">
        <title>Chromosome Scale Genome Assembly and Transcriptome Profiling of Nannochloropsis gaditana in Nitrogen Depletion.</title>
        <authorList>
            <person name="Corteggiani Carpinelli E."/>
            <person name="Telatin A."/>
            <person name="Vitulo N."/>
            <person name="Forcato C."/>
            <person name="D'Angelo M."/>
            <person name="Schiavon R."/>
            <person name="Vezzi A."/>
            <person name="Giacometti G.M."/>
            <person name="Morosinotto T."/>
            <person name="Valle G."/>
        </authorList>
    </citation>
    <scope>NUCLEOTIDE SEQUENCE [LARGE SCALE GENOMIC DNA]</scope>
    <source>
        <strain evidence="2 3">B-31</strain>
    </source>
</reference>
<keyword evidence="3" id="KW-1185">Reference proteome</keyword>
<gene>
    <name evidence="2" type="ORF">Naga_100028g3</name>
</gene>
<evidence type="ECO:0000313" key="3">
    <source>
        <dbReference type="Proteomes" id="UP000019335"/>
    </source>
</evidence>
<organism evidence="2 3">
    <name type="scientific">Nannochloropsis gaditana</name>
    <dbReference type="NCBI Taxonomy" id="72520"/>
    <lineage>
        <taxon>Eukaryota</taxon>
        <taxon>Sar</taxon>
        <taxon>Stramenopiles</taxon>
        <taxon>Ochrophyta</taxon>
        <taxon>Eustigmatophyceae</taxon>
        <taxon>Eustigmatales</taxon>
        <taxon>Monodopsidaceae</taxon>
        <taxon>Nannochloropsis</taxon>
    </lineage>
</organism>
<evidence type="ECO:0000313" key="2">
    <source>
        <dbReference type="EMBL" id="EWM29351.1"/>
    </source>
</evidence>
<dbReference type="Proteomes" id="UP000019335">
    <property type="component" value="Chromosome 3"/>
</dbReference>
<evidence type="ECO:0000256" key="1">
    <source>
        <dbReference type="SAM" id="MobiDB-lite"/>
    </source>
</evidence>
<evidence type="ECO:0008006" key="4">
    <source>
        <dbReference type="Google" id="ProtNLM"/>
    </source>
</evidence>
<proteinExistence type="predicted"/>
<feature type="compositionally biased region" description="Low complexity" evidence="1">
    <location>
        <begin position="90"/>
        <end position="102"/>
    </location>
</feature>
<dbReference type="EMBL" id="AZIL01000169">
    <property type="protein sequence ID" value="EWM29351.1"/>
    <property type="molecule type" value="Genomic_DNA"/>
</dbReference>
<accession>W7U939</accession>
<comment type="caution">
    <text evidence="2">The sequence shown here is derived from an EMBL/GenBank/DDBJ whole genome shotgun (WGS) entry which is preliminary data.</text>
</comment>
<dbReference type="AlphaFoldDB" id="W7U939"/>
<name>W7U939_9STRA</name>
<feature type="region of interest" description="Disordered" evidence="1">
    <location>
        <begin position="90"/>
        <end position="110"/>
    </location>
</feature>
<sequence length="1235" mass="147149">MSHVTSPSRTSSELQHLLRQQLEELRWVVSATTVDTLSTSAAHSALAPSTEKFRLAHDYHVLVAETPPLEEPSLTSPSSSTLRLSYSSRLSPPFSRSFSSSSSDEHDTTYAHRTTWTPRVSSTYLAPIATPLQTHLSKLKCLLLESDFHLQQQVFIVWKQKCWYVISLRRRLRGAFCRMKAAGNRAASLHTADAYNKYCRQRHLISILKQRVVKSASCEASVARGIRAHLHRIARRAFAQMGRRVSCRRQGDIVVVQQQGRLVQTAFHAWRCLLTCGYHVRRRERRFLTKCLKEWQHVNLIEERCLQALTIKVRAQKAFSALTSEHRRLQNQASSAMHLMTVHRVRASFNHWVHGCHLQRRHRSRIARGETHFRRTQWRRGQAALCAYFWRREEADRSQRRAEIFAAKQLSAKTLGTWRTFAQIQATEVEARVQEGATRNLQRRRARAFRQLRERARCQRQIKALMTVFTMKKGQRRLCYWHAWVQECGARRLRELQHEKDRVSAFLDGYFHRWTAYCRLQMARRRVLLLHTKSQLASVLKVLHHTFTIHTLARSIQHGREQELQDRCLQWWRGVAKHSTCLRRLRSARALRRWRLGMARLTLQRSLEKDTGNRAWQRTACQRMFGKWLLWVAARRTFHSQLGLVLVHRRRKSECRCRAMLHDWSTHARARRHRLCLESEADAGRQRNQKTAFLYALQRNQRRRRIEILSMGRANEISHRRKRTQGLKGLLWLHRIRVSLPLLRQRAMNAWWLRRAWKVWTRNFLRSIQLRQRQRKNEILSAGQWEVRRLFSSLYRLQCFIKICRSFHTLRQRTVSRRLEQACQRWRRNALLVSKLRNFQRRCQERLVGRLFSVWRGWSSEQPLKREAVVQCMENTRKTRHFHAWRAVILHRKELTLRAKAVSDVVGLGILRRAWEEGWRKSFNEARLEKCAELFVLRSRGLKPWRRWSQNMQERQEKAKLTEALEEMRLLRYTLRTWQAARRFLLRDHNAVNAMSLWRLNAGWRRWRARAARLKNKTLAENRQMARHIAYWCTFLRRRIRHNAWLAQLQTWSVARPTFIEALVGNFPSGVLHLAWKKWLVWYGLRVQSRKMQGAGDMHVAKGKPLAFVRRLQLRVRTKQHVRDHTQVRNYLVSQFVKVRAFQRLQERIITARKERLAIRRRELGIQLARDRRHCLEQILWRWKAYTDTMRTTREWLHSGKGCDRVIRDSDRGVTEWIKPIKTGQNNALGESCAL</sequence>
<protein>
    <recommendedName>
        <fullName evidence="4">Sfi1 spindle body domain-containing protein</fullName>
    </recommendedName>
</protein>